<dbReference type="PROSITE" id="PS51746">
    <property type="entry name" value="PPM_2"/>
    <property type="match status" value="1"/>
</dbReference>
<keyword evidence="1" id="KW-1015">Disulfide bond</keyword>
<dbReference type="Proteomes" id="UP000001396">
    <property type="component" value="Unassembled WGS sequence"/>
</dbReference>
<feature type="compositionally biased region" description="Low complexity" evidence="2">
    <location>
        <begin position="142"/>
        <end position="157"/>
    </location>
</feature>
<dbReference type="RefSeq" id="XP_020438073.1">
    <property type="nucleotide sequence ID" value="XM_020572215.1"/>
</dbReference>
<gene>
    <name evidence="5" type="ORF">PPL_01200</name>
</gene>
<evidence type="ECO:0000313" key="6">
    <source>
        <dbReference type="Proteomes" id="UP000001396"/>
    </source>
</evidence>
<feature type="domain" description="PPM-type phosphatase" evidence="4">
    <location>
        <begin position="199"/>
        <end position="459"/>
    </location>
</feature>
<proteinExistence type="predicted"/>
<dbReference type="SMART" id="SM00741">
    <property type="entry name" value="SapB"/>
    <property type="match status" value="1"/>
</dbReference>
<evidence type="ECO:0000259" key="3">
    <source>
        <dbReference type="PROSITE" id="PS50015"/>
    </source>
</evidence>
<accession>D3AYE0</accession>
<dbReference type="AlphaFoldDB" id="D3AYE0"/>
<dbReference type="InterPro" id="IPR008139">
    <property type="entry name" value="SaposinB_dom"/>
</dbReference>
<reference evidence="5 6" key="1">
    <citation type="journal article" date="2011" name="Genome Res.">
        <title>Phylogeny-wide analysis of social amoeba genomes highlights ancient origins for complex intercellular communication.</title>
        <authorList>
            <person name="Heidel A.J."/>
            <person name="Lawal H.M."/>
            <person name="Felder M."/>
            <person name="Schilde C."/>
            <person name="Helps N.R."/>
            <person name="Tunggal B."/>
            <person name="Rivero F."/>
            <person name="John U."/>
            <person name="Schleicher M."/>
            <person name="Eichinger L."/>
            <person name="Platzer M."/>
            <person name="Noegel A.A."/>
            <person name="Schaap P."/>
            <person name="Gloeckner G."/>
        </authorList>
    </citation>
    <scope>NUCLEOTIDE SEQUENCE [LARGE SCALE GENOMIC DNA]</scope>
    <source>
        <strain evidence="6">ATCC 26659 / Pp 5 / PN500</strain>
    </source>
</reference>
<dbReference type="Gene3D" id="1.10.225.10">
    <property type="entry name" value="Saposin-like"/>
    <property type="match status" value="1"/>
</dbReference>
<evidence type="ECO:0000313" key="5">
    <source>
        <dbReference type="EMBL" id="EFA85967.1"/>
    </source>
</evidence>
<organism evidence="5 6">
    <name type="scientific">Heterostelium pallidum (strain ATCC 26659 / Pp 5 / PN500)</name>
    <name type="common">Cellular slime mold</name>
    <name type="synonym">Polysphondylium pallidum</name>
    <dbReference type="NCBI Taxonomy" id="670386"/>
    <lineage>
        <taxon>Eukaryota</taxon>
        <taxon>Amoebozoa</taxon>
        <taxon>Evosea</taxon>
        <taxon>Eumycetozoa</taxon>
        <taxon>Dictyostelia</taxon>
        <taxon>Acytosteliales</taxon>
        <taxon>Acytosteliaceae</taxon>
        <taxon>Heterostelium</taxon>
    </lineage>
</organism>
<dbReference type="InterPro" id="IPR011001">
    <property type="entry name" value="Saposin-like"/>
</dbReference>
<dbReference type="InterPro" id="IPR001932">
    <property type="entry name" value="PPM-type_phosphatase-like_dom"/>
</dbReference>
<dbReference type="PROSITE" id="PS50015">
    <property type="entry name" value="SAP_B"/>
    <property type="match status" value="1"/>
</dbReference>
<evidence type="ECO:0000256" key="2">
    <source>
        <dbReference type="SAM" id="MobiDB-lite"/>
    </source>
</evidence>
<dbReference type="STRING" id="670386.D3AYE0"/>
<dbReference type="CDD" id="cd00143">
    <property type="entry name" value="PP2Cc"/>
    <property type="match status" value="1"/>
</dbReference>
<dbReference type="Gene3D" id="3.60.40.10">
    <property type="entry name" value="PPM-type phosphatase domain"/>
    <property type="match status" value="1"/>
</dbReference>
<dbReference type="EMBL" id="ADBJ01000004">
    <property type="protein sequence ID" value="EFA85967.1"/>
    <property type="molecule type" value="Genomic_DNA"/>
</dbReference>
<dbReference type="SUPFAM" id="SSF47862">
    <property type="entry name" value="Saposin"/>
    <property type="match status" value="1"/>
</dbReference>
<keyword evidence="6" id="KW-1185">Reference proteome</keyword>
<feature type="compositionally biased region" description="Low complexity" evidence="2">
    <location>
        <begin position="64"/>
        <end position="82"/>
    </location>
</feature>
<dbReference type="InParanoid" id="D3AYE0"/>
<dbReference type="GeneID" id="31356730"/>
<sequence>MGFGGLFKQLLKEQVENENQETDAKDLIIRHPKEKEKKKRKEEVLLHTMMMTAAVIDRIQVDHNNNNNNNSEDSTSSSSDENNLVDIDNESDSTTITTTTTTTTSAIYSPTKSFSALKLSSPNKKLKSLNFLANDTPTDQNSISAKKSGSSKSDNMSSEVINLRFHNDIMIDGADNTVVSTTTTSTSHHKKSALNLVERVGSSTVVGDRTENQDSFFLNEMEDNEVLLIGVLDGHGEQGEVASTLANESINNYLSNNIILSSDALIEEARVSDIDNGTTATVAVVGRDRVSIGWVGDSQAVLFRLCSVSRSYRAHPLTSDHRPESRSEKQRILQSNGRVIHKNSSWRVIPSGEFSEAEIAKRRLALNMSRALGHHILSRFGVTSEPSLQHSDLRQHDILIVASDGLWNAMDHQAIANYLTKHPKETAQAIANHLAKESLRLCKKDDVPCDNVTICCYWLDDLTPHLKLKILILKIQLNKIENVAAVYPGFCRVCNQTVSEVSNYVDIEPVDIDFLVHNCCPNVQPMEQCEDIIVNYAQDIIDQLKDHRDVLTICKSMSLC</sequence>
<evidence type="ECO:0000256" key="1">
    <source>
        <dbReference type="ARBA" id="ARBA00023157"/>
    </source>
</evidence>
<dbReference type="InterPro" id="IPR015655">
    <property type="entry name" value="PP2C"/>
</dbReference>
<name>D3AYE0_HETP5</name>
<feature type="region of interest" description="Disordered" evidence="2">
    <location>
        <begin position="63"/>
        <end position="96"/>
    </location>
</feature>
<feature type="region of interest" description="Disordered" evidence="2">
    <location>
        <begin position="133"/>
        <end position="157"/>
    </location>
</feature>
<dbReference type="PANTHER" id="PTHR47992">
    <property type="entry name" value="PROTEIN PHOSPHATASE"/>
    <property type="match status" value="1"/>
</dbReference>
<dbReference type="GO" id="GO:0004722">
    <property type="term" value="F:protein serine/threonine phosphatase activity"/>
    <property type="evidence" value="ECO:0007669"/>
    <property type="project" value="InterPro"/>
</dbReference>
<comment type="caution">
    <text evidence="5">The sequence shown here is derived from an EMBL/GenBank/DDBJ whole genome shotgun (WGS) entry which is preliminary data.</text>
</comment>
<dbReference type="SUPFAM" id="SSF81606">
    <property type="entry name" value="PP2C-like"/>
    <property type="match status" value="1"/>
</dbReference>
<feature type="domain" description="Saposin B-type" evidence="3">
    <location>
        <begin position="487"/>
        <end position="560"/>
    </location>
</feature>
<dbReference type="SMART" id="SM00332">
    <property type="entry name" value="PP2Cc"/>
    <property type="match status" value="1"/>
</dbReference>
<evidence type="ECO:0000259" key="4">
    <source>
        <dbReference type="PROSITE" id="PS51746"/>
    </source>
</evidence>
<dbReference type="InterPro" id="IPR036457">
    <property type="entry name" value="PPM-type-like_dom_sf"/>
</dbReference>
<protein>
    <submittedName>
        <fullName evidence="5">Protein phosphatase 2C</fullName>
    </submittedName>
</protein>
<dbReference type="Pfam" id="PF00481">
    <property type="entry name" value="PP2C"/>
    <property type="match status" value="1"/>
</dbReference>